<dbReference type="RefSeq" id="WP_076753973.1">
    <property type="nucleotide sequence ID" value="NZ_FTPK01000001.1"/>
</dbReference>
<dbReference type="InterPro" id="IPR006626">
    <property type="entry name" value="PbH1"/>
</dbReference>
<dbReference type="SUPFAM" id="SSF51126">
    <property type="entry name" value="Pectin lyase-like"/>
    <property type="match status" value="1"/>
</dbReference>
<keyword evidence="7" id="KW-1185">Reference proteome</keyword>
<dbReference type="InterPro" id="IPR011050">
    <property type="entry name" value="Pectin_lyase_fold/virulence"/>
</dbReference>
<feature type="region of interest" description="Disordered" evidence="4">
    <location>
        <begin position="453"/>
        <end position="489"/>
    </location>
</feature>
<dbReference type="SMART" id="SM00710">
    <property type="entry name" value="PbH1"/>
    <property type="match status" value="16"/>
</dbReference>
<dbReference type="PANTHER" id="PTHR12338">
    <property type="entry name" value="AUTOTRANSPORTER"/>
    <property type="match status" value="1"/>
</dbReference>
<dbReference type="InterPro" id="IPR024973">
    <property type="entry name" value="ESPR"/>
</dbReference>
<dbReference type="EMBL" id="FTPK01000001">
    <property type="protein sequence ID" value="SIT65622.1"/>
    <property type="molecule type" value="Genomic_DNA"/>
</dbReference>
<dbReference type="InterPro" id="IPR041248">
    <property type="entry name" value="YDG"/>
</dbReference>
<feature type="domain" description="Filamentous haemagglutinin FhaB/tRNA nuclease CdiA-like TPS" evidence="5">
    <location>
        <begin position="62"/>
        <end position="174"/>
    </location>
</feature>
<evidence type="ECO:0000256" key="4">
    <source>
        <dbReference type="SAM" id="MobiDB-lite"/>
    </source>
</evidence>
<comment type="subcellular location">
    <subcellularLocation>
        <location evidence="1">Secreted</location>
    </subcellularLocation>
</comment>
<keyword evidence="3" id="KW-0732">Signal</keyword>
<evidence type="ECO:0000256" key="2">
    <source>
        <dbReference type="ARBA" id="ARBA00022525"/>
    </source>
</evidence>
<dbReference type="STRING" id="233100.SAMN05216526_0070"/>
<evidence type="ECO:0000256" key="1">
    <source>
        <dbReference type="ARBA" id="ARBA00004613"/>
    </source>
</evidence>
<dbReference type="InterPro" id="IPR008638">
    <property type="entry name" value="FhaB/CdiA-like_TPS"/>
</dbReference>
<dbReference type="NCBIfam" id="TIGR01901">
    <property type="entry name" value="adhes_NPXG"/>
    <property type="match status" value="1"/>
</dbReference>
<dbReference type="Pfam" id="PF13018">
    <property type="entry name" value="ESPR"/>
    <property type="match status" value="1"/>
</dbReference>
<accession>A0A1R3VR64</accession>
<dbReference type="OrthoDB" id="5563402at2"/>
<dbReference type="Pfam" id="PF18676">
    <property type="entry name" value="MBG_2"/>
    <property type="match status" value="2"/>
</dbReference>
<organism evidence="6 7">
    <name type="scientific">Ectothiorhodosinus mongolicus</name>
    <dbReference type="NCBI Taxonomy" id="233100"/>
    <lineage>
        <taxon>Bacteria</taxon>
        <taxon>Pseudomonadati</taxon>
        <taxon>Pseudomonadota</taxon>
        <taxon>Gammaproteobacteria</taxon>
        <taxon>Chromatiales</taxon>
        <taxon>Ectothiorhodospiraceae</taxon>
        <taxon>Ectothiorhodosinus</taxon>
    </lineage>
</organism>
<dbReference type="Proteomes" id="UP000223759">
    <property type="component" value="Unassembled WGS sequence"/>
</dbReference>
<dbReference type="Gene3D" id="2.160.20.10">
    <property type="entry name" value="Single-stranded right-handed beta-helix, Pectin lyase-like"/>
    <property type="match status" value="2"/>
</dbReference>
<keyword evidence="2" id="KW-0964">Secreted</keyword>
<name>A0A1R3VR64_9GAMM</name>
<dbReference type="GO" id="GO:0005576">
    <property type="term" value="C:extracellular region"/>
    <property type="evidence" value="ECO:0007669"/>
    <property type="project" value="UniProtKB-SubCell"/>
</dbReference>
<evidence type="ECO:0000313" key="7">
    <source>
        <dbReference type="Proteomes" id="UP000223759"/>
    </source>
</evidence>
<dbReference type="Pfam" id="PF18886">
    <property type="entry name" value="DUF5649"/>
    <property type="match status" value="7"/>
</dbReference>
<dbReference type="Pfam" id="PF18657">
    <property type="entry name" value="YDG"/>
    <property type="match status" value="6"/>
</dbReference>
<gene>
    <name evidence="6" type="ORF">SAMN05216526_0070</name>
</gene>
<dbReference type="InterPro" id="IPR050909">
    <property type="entry name" value="Bact_Autotransporter_VF"/>
</dbReference>
<dbReference type="SMART" id="SM00912">
    <property type="entry name" value="Haemagg_act"/>
    <property type="match status" value="1"/>
</dbReference>
<evidence type="ECO:0000313" key="6">
    <source>
        <dbReference type="EMBL" id="SIT65622.1"/>
    </source>
</evidence>
<feature type="compositionally biased region" description="Polar residues" evidence="4">
    <location>
        <begin position="453"/>
        <end position="471"/>
    </location>
</feature>
<evidence type="ECO:0000259" key="5">
    <source>
        <dbReference type="SMART" id="SM00912"/>
    </source>
</evidence>
<reference evidence="6 7" key="1">
    <citation type="submission" date="2017-01" db="EMBL/GenBank/DDBJ databases">
        <authorList>
            <person name="Mah S.A."/>
            <person name="Swanson W.J."/>
            <person name="Moy G.W."/>
            <person name="Vacquier V.D."/>
        </authorList>
    </citation>
    <scope>NUCLEOTIDE SEQUENCE [LARGE SCALE GENOMIC DNA]</scope>
    <source>
        <strain evidence="6 7">M9</strain>
    </source>
</reference>
<dbReference type="InterPro" id="IPR041286">
    <property type="entry name" value="MBG_2"/>
</dbReference>
<protein>
    <submittedName>
        <fullName evidence="6">Extended Signal Peptide of Type V secretion system</fullName>
    </submittedName>
</protein>
<proteinExistence type="predicted"/>
<sequence length="5382" mass="536231">MKNSSLNHVYRLVWNAALRVWQVASEITRGRSKTKSRPARKVTTLAQMLAAGALGLSASVALAELPQGGNISAGSGSIESSVRDMTIRQQSDRMVIDWQSYSIGKDNRVIYDQPSSESIALNRVLGGDPSEIRGSLIANGRIFLINPNGIIFGESSVIDVAGIVASTLHISNEDFMSGNFTFEGSSNSPIINRGNIMTQQGGMVVMIAAKIENVGRINVPGGDVLLGAGQRVRLDLGGPVKIEVAGPLVDAYIKNGGIIRADGGNVVMTLEAADQLAGLAINNTGIIQARGIETGDGGTIRLSAGQGKIVNSGTLDVSSEGGAGGTIELVAAEVNITEGAVVDASGKTGGGDISIEAPIEPLVALEKTGGNDSTVARESESVAGSDGAEITIQSESVVVIQARLDVSSSSGAGGSLRIEAGGIQLAGGDLRATGATQGGTIDLASKNQAISQSQFDVSGKQSGGQIALSSGTREERLPQQPQNPAPAPTAIMISSSSLRSDSELGYGGDIRISADHLGLLESNTVSADGALGGGTILLGGGYQGRDDSIANAQRTFISAGSTITANATMQGDGGTVVVWADEATRYFGHISATGGEQGGDGGFAEVSGKAFLDFSGTVDLTAVAGKTGTLLLDPYNITIQEEGPDSSALESSPFTAAEDDSILTIATLVAALASSDVIVFTGDDESDGDQTGTITLANDLSLNTPRNLTLQSSESGGIVLNASISNISSGNLKLIAGNVGVTITQNITLAGGRFEIDSKGSVTSAESLTIRTTAAENTGLGSGNVVIESHSGSISIANIDTFSAKNSGGSAGAGGGVTLTANGQLTVGNINTYGGDAAGGAGGAGGSVNLKSTTSSVTVGTIQTFGGKGNEGVGGGGGGVTVTTDDPTNGRVSLQAITTDGGNVVTTFEGSATSGTQDNAGPAGRIVIDSAALISLAGNVSAKGGVSGTGTAQGGNITIKNDLELVGGGRVMTTGSTGGNFIFEGTIESETVDSARDLEISAGTGTVVFKRAIGLGDDEKLELGLIKVQANGGITVEESITARGGLDFSTGLGMITLGTSSNPIVIHSNRTNAENQVGQGAIKFSGRVTLFNNLTITRGQGTVSFSSGSSNNITGNGFDLTINGSGSTGSSNGDILISSATTAISGLGHISLSKVGDLIIAGHITARSLIYQDEGTGIITIGSSSTSVRTFSDQQTIDGQDYAVFLKTAGEINILRGIQATNSGAAIFVQSTHNELRLSEAFYSRVLTNNGDITLSGVGVSQAVSSSGNQINAGTGQVVMDAGGSVMSLGGRVMSTYDESITGNDGFAVLLRNASSIEIESVTATTGTLQLGTPSAKLPEVTDNDVTGNVAQTNSTSNGISVKTIAANTGGDITITGTQNNFDHTGLIELNGKLNIQSNFGGLSLLGDITATEIRLAAGGGALALHTFNVTTTPVPSSPPEGAGDGSIKLIGLGVTQASGSMINAGSSQIEIDGRDVGTSSTGNIDLAGQIITTNNSSSAVRVYHSTETGSSIRIGSIAAQSGQVTLGTSATTLSGSGSRSGTISQYADSDETSMIIDAGSLLVESRGSITLNNNNQFADLIGVRYGGAVDIRSMDGLRLLGSVTNYFSTLHSVKLETLASGSDAALLNINGQNITANGITLLGQGVGSGDSLVGGIQSSGGILNANNGAVLINAGDGSINLTGTTIRTNNASSTSVQLLNTGPGGHVILGNIQGSTTNASIGTLVLGGAGDDNIQGTVTQSSGTIITAAAITGNTTGAVTLGNDNLIRSSTAAGAFGELKAFTAGGAFVLNNAWTQGLHITGPVAASNDSNNASMTITTGADQLWLKTGASLAGDGITLESKTANGYMTLQGVIDARAGDITLTAVGNNASSISIEQTGGSLITTGVLQGSGANSVQLTQTTNSVAQLGPFNLTAGNFELDNSARESELTIVGHLRTTAGKLDIKSGGAINQTAGAITAVDLRIIAVGAALLGEIGNEIGNILTVSTGGDFTLFDSTLGLTFNGNSGGASFDGNVIATENGNVRITTQGGSLNIAASNITATGTGNIILSGAGIATTNPSLIDGGSGTITLDGGGSAIQLGGDLTTTHNTNDSVVIRDASSVSLSNVTSGTDGSLTLGVEAGGKGVGAVTQVVDTKIITGKVSAYASRSSRAAISLANIGNEFTKLGNITSAALNLYSSDTAGLTWAGDVDAEGTTDIVSLGELNLDTYNLLATGSTLNITGVGVSQSTATRSGASNPSTIQSATANIQAGSGSISLLSTNNDFTGTVQLSATGADAAIRDRNGLVLASIIRRDINIGLDTATGITAIAGTTLQIAQQAIVRTANAKVDLRALGGNFQTSESITTEDGLINIEQASVTDTHGLSVNHALISTSGNISLRGNQVIHSNAGILSTEGLGAIDVTATLAATGGITMVSGTTYTAGSGGIALNAVNNIQLTEVTTTGNVAINSSAGWIRDVNNNTAINITADLVKLTAAIGIGQSATNNQELNLSVSKLVASTGNGGIFVTNDQALILGDTTEGGISTTSGGNISIVALGDITTEDTIATGGANGNISLKALSGDATLSNDIMAHGTGVLSLVTDNGTLSQNAGVLTANTLTVNTLGDSTLNQANQITQLGAVGTGSGGNFALTNARPLTLTGASEVGGSYTLAVTGALALASQNITAVGNVSLTSDGLTQTGGTVDAGASTILIKSEFVDINLAGTLTTTNGTSDAIRILRTASAVLGNINAESGGLVLGASSNPITGILSQNSGTHLNVGRVTGHTEMTVNLTAAGNQIRNLGSFTAAGFGLVTSTALDTSGTLSSSGAVSLRATDSQLTLAGVISASGQTLGLTAKGIHQTAGNILAAATSLTAAGDVIDLNQSSNDFTGAVSITQTGAGSVTLRDTNALELGSVSVGAGPVTLNAVGITQTGAFSQAANGGAVIFHAGAGEITLANAGNNFTGSVALNNSGAHAIALTNSGALELGASSVGTGAVTLTATGITQSGVFTQAASAGLVTLNAGAGVIELDEANQFTGNVSLNNSGNNNVVINNVGALSLAASDVGSGTLLVTAAGISQTGALVQGSNAGLATFNAGAHTITLNNAGNDFTGAVSLNNSGNHAVVITDANNIVLAESVLGSGALTVNSVGVSQSGGIAHSGDAVFNAGAGQISLADLTNAFSGSVALNNSGAHLIAIENTKLLTFAASNLGSGTLTVSADGLAQTGAIVQASGAGLASFDGRAAAVNLNNADNEFEIVSASSTAGGITVFEKDGFAVHTLNAGSDNALTLQSGGAITTASGQGQITAGALVAKTLNDDGAAIALTNTANNAMSINLQARNAANNANATGSITYVDANGFEVAGLATAVNALFTAGGSVTQSGVANVAGFGLQGAGGYVLDNASNQIATLASSATGNVFVVSSTATTVGTVNPTGINTSDADFALKAASIVINESINAGTGNVYLETTDSATGTITQASGKGITAEGLAIKSAGNVTLTDTANAVTQFAADITENKTLSYRDVDGITIANLADIATAGNSVSGLTSLGASSAVSLNVGGLLTQQAQDAVINIAGALTIDTTRFDAGDVAVTNTGATSLGNTLVGGDFTLDSTGVITQVNGTTEDKIFLRVGGEFITPNGAFTEADNSENFIGIGTSTAEAVPNEIRMTGVITLSLNENVLKGSAAGHTDIVINLSDLSESSILVTSVDGAATLTQPAQGDAIVLTQANEIAGPISITTKGTFVGGGAPVATGIKQEGSLSIAKDLQLTVQQTTANTFPDASTGVGFINLGTGSNSFTGNISATAIGMDVILNNSVATQLGSLNARAIKINSGNGAITQTGVINAESLLVSVAGAVTLTGNNQVGTLAAASVARFDLTNAQALTVGSVGDTNGITSTGNVTLTADELTIEQVISADGQTVTLKPYTDAVAINLAGSPVSSGDLNITSEELGRITTTNLVIGSATAGAFTIDALTRVGTNLSLINNNDISIKGALNLGAVNLAIESTGAVTQTAAITASGLGLSGTGHFTLTNTANSVTTLAGGDSTTQLGSLSFINAGELTIGSVNLTGITATGAVDISTRTDDLTVTENISGSSVELQAGASEIASTTTGGNVHLLGTTPPTISATSGNVVLYTGSLSGSTGVAALVGSGNFRYNGIRGTYDSGLAAIGNTGTFAVYREQPILTVTPGTASNQYGDTPDLTSVTANLTGFVNGDAEGQAGINGTAEFTTTATDASNVGDYDITYTSGLLSAIGYGFENNTNIDGFSVTQRSLIIQGSRTYDGTTVVNADRLSLEGLVVGEELGLEGSLELVNKHVGGPVGIQSLSGLTLLNGTNGLASNYQLTLEGGNNITILQAPLSVTTTDVVRLYDGSLNAAGTAIVVSGSNTQLFGDDSLSGGVFTFTNGNAGEGKTVAVSGVTVNDGNTSGVSNYDITFVDNTTSTITPAAITISTSDVSKTYDGTTSAAGTAVVTVGTLYTNASNSNIQDRLSGGSFAFTDANVSRDGSGNVQSNKVVTVDGVTIDDGNSGGNYTITFESNITSTINPISLIIQGGRTYDGTTVVNADRLSLEGLVVGEELGLEGSLELVNKHVGGPVGIQSLSGLTLLNGTNSLASNYQLTLAVGNNISILQAPLSVTTRDVVRTYDGSLNAAGEAIVVVGSDTQLFGDDDLSGGKFGFVDANAGENKTVTVSGVTVNDGNSGNNYTISYVDNTTSTINPAAITISTSDVEKTYDGGTAAAGSAVVTSGQLFTNASNSAATDALVGGNFAFTNANVSRDGSGNVQSNKEVTVDGVTINDGNNGSNYTITFESNTTSTINPFVVNVTGTRVYDGTTVVNASDLTLGNLVGDETLALSGDGSVSDKHVANGKVITLGSLALGNAGTGATAGLASNYTFAGGTRVIDITRANLVLTTTDVVKTYDGTTNAAGTAVATNGTVIFNGDSLSGGTFAFVDANVGRDSNGNVLNNRVVTVNDVTVNDGNGGNNYTISYVVNATSTINPAPISVTGLVALNKVYDGTDVAQISSSTASLGSGVFGDDDVSISQGLDGATGTFASKNVGNNIEVTATGVQLTGADAGNYTLAPVGGLFSNITPFALSAQAVAGASRIYDGTTDASGLVSLSLDTFGNDQVAATFDANFLTPNVGQARFVQVSNIRISGPDTGNYIAPLSASAFADIAPRPLFVAADDQTRRFGAADPVFTFQQQGLLIGDQINVSFSVPRGRGVAVGTYDIMPFGILNPNYDVTYVSGALTVTPVSNPTDYTQESPMALIPEPSANQPRVNERPRAPLSQVFAGGESTTEQVVLGDLELINITTMTASDGFADGEFVQTQDGVTDRAVAQIATSVRQTGSTRLLVIDGGVASAGELDSPTDPEPSAQGLPDITALVVTGALEDGEPVDGDEPEPGN</sequence>
<evidence type="ECO:0000256" key="3">
    <source>
        <dbReference type="ARBA" id="ARBA00022729"/>
    </source>
</evidence>
<dbReference type="InterPro" id="IPR012334">
    <property type="entry name" value="Pectin_lyas_fold"/>
</dbReference>
<dbReference type="InterPro" id="IPR043709">
    <property type="entry name" value="DUF5649"/>
</dbReference>
<dbReference type="PANTHER" id="PTHR12338:SF8">
    <property type="entry name" value="HEME_HEMOPEXIN-BINDING PROTEIN"/>
    <property type="match status" value="1"/>
</dbReference>